<name>A0ACC2NSY5_9HYME</name>
<dbReference type="Proteomes" id="UP001239111">
    <property type="component" value="Chromosome 3"/>
</dbReference>
<gene>
    <name evidence="1" type="ORF">QAD02_005595</name>
</gene>
<keyword evidence="2" id="KW-1185">Reference proteome</keyword>
<sequence>MQTTFLNLLKCPPEDKSKAIRVLNLWQKNNVFPPEVIQPLFDLVNPNHPIHKEQCNVVFTLGYFYRHILGGSSGGEGCLQEAAGSPCGIGAGIGGSIRMPSFFNGVFGHKPSKGIVSNEGQFPNAEIEDQHKLLGPMCRLAQDLRPMLEVLTCKHADQLDLKHKVDISKLKVYYMEGDGG</sequence>
<protein>
    <submittedName>
        <fullName evidence="1">Uncharacterized protein</fullName>
    </submittedName>
</protein>
<comment type="caution">
    <text evidence="1">The sequence shown here is derived from an EMBL/GenBank/DDBJ whole genome shotgun (WGS) entry which is preliminary data.</text>
</comment>
<organism evidence="1 2">
    <name type="scientific">Eretmocerus hayati</name>
    <dbReference type="NCBI Taxonomy" id="131215"/>
    <lineage>
        <taxon>Eukaryota</taxon>
        <taxon>Metazoa</taxon>
        <taxon>Ecdysozoa</taxon>
        <taxon>Arthropoda</taxon>
        <taxon>Hexapoda</taxon>
        <taxon>Insecta</taxon>
        <taxon>Pterygota</taxon>
        <taxon>Neoptera</taxon>
        <taxon>Endopterygota</taxon>
        <taxon>Hymenoptera</taxon>
        <taxon>Apocrita</taxon>
        <taxon>Proctotrupomorpha</taxon>
        <taxon>Chalcidoidea</taxon>
        <taxon>Aphelinidae</taxon>
        <taxon>Aphelininae</taxon>
        <taxon>Eretmocerus</taxon>
    </lineage>
</organism>
<reference evidence="1" key="1">
    <citation type="submission" date="2023-04" db="EMBL/GenBank/DDBJ databases">
        <title>A chromosome-level genome assembly of the parasitoid wasp Eretmocerus hayati.</title>
        <authorList>
            <person name="Zhong Y."/>
            <person name="Liu S."/>
            <person name="Liu Y."/>
        </authorList>
    </citation>
    <scope>NUCLEOTIDE SEQUENCE</scope>
    <source>
        <strain evidence="1">ZJU_SS_LIU_2023</strain>
    </source>
</reference>
<proteinExistence type="predicted"/>
<evidence type="ECO:0000313" key="2">
    <source>
        <dbReference type="Proteomes" id="UP001239111"/>
    </source>
</evidence>
<evidence type="ECO:0000313" key="1">
    <source>
        <dbReference type="EMBL" id="KAJ8674333.1"/>
    </source>
</evidence>
<dbReference type="EMBL" id="CM056743">
    <property type="protein sequence ID" value="KAJ8674333.1"/>
    <property type="molecule type" value="Genomic_DNA"/>
</dbReference>
<accession>A0ACC2NSY5</accession>